<keyword evidence="6 10" id="KW-0805">Transcription regulation</keyword>
<comment type="subunit">
    <text evidence="4 10">Homodimers and heterodimers.</text>
</comment>
<sequence length="272" mass="29946">MGTSSPRLLDLIPKCQQEWTPTDLGYADERKLELRLAPPGHEDWAMVKQKRGEEEEDSSGLTLSLFHNKSSKNTNNSSAGEKRSGFQKIPSHTPVSATHLPSVVGWPPIRSFRKNIASSSSAKPSSEVKKIEIRGSATAATSSTLVKINMDGIPFGRKVDLKTHNSYYKLSSAVDELFRDLFAVQTEEEKMKKKKNKPGVDKITGPGLLDGEFTLVYEDIEGDRMLVGDVPWNMFVSTVKRLRVQKSSELSPALALGGTGADRKHRSAPPVL</sequence>
<evidence type="ECO:0000313" key="13">
    <source>
        <dbReference type="EMBL" id="KMZ60317.1"/>
    </source>
</evidence>
<dbReference type="EMBL" id="LFYR01001623">
    <property type="protein sequence ID" value="KMZ60317.1"/>
    <property type="molecule type" value="Genomic_DNA"/>
</dbReference>
<feature type="region of interest" description="Disordered" evidence="11">
    <location>
        <begin position="48"/>
        <end position="100"/>
    </location>
</feature>
<evidence type="ECO:0000256" key="7">
    <source>
        <dbReference type="ARBA" id="ARBA00023163"/>
    </source>
</evidence>
<dbReference type="AlphaFoldDB" id="A0A0K9NW89"/>
<comment type="subcellular location">
    <subcellularLocation>
        <location evidence="2 10">Nucleus</location>
    </subcellularLocation>
</comment>
<name>A0A0K9NW89_ZOSMR</name>
<dbReference type="PANTHER" id="PTHR31734">
    <property type="entry name" value="AUXIN-RESPONSIVE PROTEIN IAA17"/>
    <property type="match status" value="1"/>
</dbReference>
<dbReference type="InterPro" id="IPR033389">
    <property type="entry name" value="AUX/IAA_dom"/>
</dbReference>
<comment type="similarity">
    <text evidence="3 10">Belongs to the Aux/IAA family.</text>
</comment>
<accession>A0A0K9NW89</accession>
<evidence type="ECO:0000256" key="4">
    <source>
        <dbReference type="ARBA" id="ARBA00011726"/>
    </source>
</evidence>
<evidence type="ECO:0000256" key="8">
    <source>
        <dbReference type="ARBA" id="ARBA00023242"/>
    </source>
</evidence>
<evidence type="ECO:0000256" key="9">
    <source>
        <dbReference type="ARBA" id="ARBA00023294"/>
    </source>
</evidence>
<dbReference type="InterPro" id="IPR003311">
    <property type="entry name" value="AUX_IAA"/>
</dbReference>
<dbReference type="Gene3D" id="3.10.20.90">
    <property type="entry name" value="Phosphatidylinositol 3-kinase Catalytic Subunit, Chain A, domain 1"/>
    <property type="match status" value="1"/>
</dbReference>
<evidence type="ECO:0000313" key="14">
    <source>
        <dbReference type="Proteomes" id="UP000036987"/>
    </source>
</evidence>
<dbReference type="SUPFAM" id="SSF54277">
    <property type="entry name" value="CAD &amp; PB1 domains"/>
    <property type="match status" value="1"/>
</dbReference>
<keyword evidence="5 10" id="KW-0678">Repressor</keyword>
<dbReference type="InterPro" id="IPR053793">
    <property type="entry name" value="PB1-like"/>
</dbReference>
<dbReference type="Proteomes" id="UP000036987">
    <property type="component" value="Unassembled WGS sequence"/>
</dbReference>
<keyword evidence="7 10" id="KW-0804">Transcription</keyword>
<dbReference type="OrthoDB" id="615826at2759"/>
<evidence type="ECO:0000256" key="2">
    <source>
        <dbReference type="ARBA" id="ARBA00004123"/>
    </source>
</evidence>
<evidence type="ECO:0000256" key="1">
    <source>
        <dbReference type="ARBA" id="ARBA00002159"/>
    </source>
</evidence>
<comment type="function">
    <text evidence="1 10">Aux/IAA proteins are short-lived transcriptional factors that function as repressors of early auxin response genes at low auxin concentrations.</text>
</comment>
<reference evidence="14" key="1">
    <citation type="journal article" date="2016" name="Nature">
        <title>The genome of the seagrass Zostera marina reveals angiosperm adaptation to the sea.</title>
        <authorList>
            <person name="Olsen J.L."/>
            <person name="Rouze P."/>
            <person name="Verhelst B."/>
            <person name="Lin Y.-C."/>
            <person name="Bayer T."/>
            <person name="Collen J."/>
            <person name="Dattolo E."/>
            <person name="De Paoli E."/>
            <person name="Dittami S."/>
            <person name="Maumus F."/>
            <person name="Michel G."/>
            <person name="Kersting A."/>
            <person name="Lauritano C."/>
            <person name="Lohaus R."/>
            <person name="Toepel M."/>
            <person name="Tonon T."/>
            <person name="Vanneste K."/>
            <person name="Amirebrahimi M."/>
            <person name="Brakel J."/>
            <person name="Bostroem C."/>
            <person name="Chovatia M."/>
            <person name="Grimwood J."/>
            <person name="Jenkins J.W."/>
            <person name="Jueterbock A."/>
            <person name="Mraz A."/>
            <person name="Stam W.T."/>
            <person name="Tice H."/>
            <person name="Bornberg-Bauer E."/>
            <person name="Green P.J."/>
            <person name="Pearson G.A."/>
            <person name="Procaccini G."/>
            <person name="Duarte C.M."/>
            <person name="Schmutz J."/>
            <person name="Reusch T.B.H."/>
            <person name="Van de Peer Y."/>
        </authorList>
    </citation>
    <scope>NUCLEOTIDE SEQUENCE [LARGE SCALE GENOMIC DNA]</scope>
    <source>
        <strain evidence="14">cv. Finnish</strain>
    </source>
</reference>
<organism evidence="13 14">
    <name type="scientific">Zostera marina</name>
    <name type="common">Eelgrass</name>
    <dbReference type="NCBI Taxonomy" id="29655"/>
    <lineage>
        <taxon>Eukaryota</taxon>
        <taxon>Viridiplantae</taxon>
        <taxon>Streptophyta</taxon>
        <taxon>Embryophyta</taxon>
        <taxon>Tracheophyta</taxon>
        <taxon>Spermatophyta</taxon>
        <taxon>Magnoliopsida</taxon>
        <taxon>Liliopsida</taxon>
        <taxon>Zosteraceae</taxon>
        <taxon>Zostera</taxon>
    </lineage>
</organism>
<keyword evidence="9 10" id="KW-0927">Auxin signaling pathway</keyword>
<evidence type="ECO:0000256" key="10">
    <source>
        <dbReference type="RuleBase" id="RU004549"/>
    </source>
</evidence>
<dbReference type="OMA" id="GHEDWAM"/>
<evidence type="ECO:0000256" key="6">
    <source>
        <dbReference type="ARBA" id="ARBA00023015"/>
    </source>
</evidence>
<dbReference type="PANTHER" id="PTHR31734:SF2">
    <property type="entry name" value="AUXIN-RESPONSIVE PROTEIN IAA26"/>
    <property type="match status" value="1"/>
</dbReference>
<evidence type="ECO:0000256" key="3">
    <source>
        <dbReference type="ARBA" id="ARBA00006728"/>
    </source>
</evidence>
<evidence type="ECO:0000256" key="5">
    <source>
        <dbReference type="ARBA" id="ARBA00022491"/>
    </source>
</evidence>
<dbReference type="GO" id="GO:0009734">
    <property type="term" value="P:auxin-activated signaling pathway"/>
    <property type="evidence" value="ECO:0007669"/>
    <property type="project" value="UniProtKB-UniRule"/>
</dbReference>
<protein>
    <recommendedName>
        <fullName evidence="10">Auxin-responsive protein</fullName>
    </recommendedName>
</protein>
<proteinExistence type="inferred from homology"/>
<keyword evidence="14" id="KW-1185">Reference proteome</keyword>
<evidence type="ECO:0000259" key="12">
    <source>
        <dbReference type="PROSITE" id="PS51745"/>
    </source>
</evidence>
<dbReference type="STRING" id="29655.A0A0K9NW89"/>
<keyword evidence="8 10" id="KW-0539">Nucleus</keyword>
<feature type="domain" description="PB1" evidence="12">
    <location>
        <begin position="143"/>
        <end position="247"/>
    </location>
</feature>
<gene>
    <name evidence="13" type="ORF">ZOSMA_5G01840</name>
</gene>
<comment type="caution">
    <text evidence="13">The sequence shown here is derived from an EMBL/GenBank/DDBJ whole genome shotgun (WGS) entry which is preliminary data.</text>
</comment>
<dbReference type="PROSITE" id="PS51745">
    <property type="entry name" value="PB1"/>
    <property type="match status" value="1"/>
</dbReference>
<dbReference type="GO" id="GO:0006355">
    <property type="term" value="P:regulation of DNA-templated transcription"/>
    <property type="evidence" value="ECO:0007669"/>
    <property type="project" value="InterPro"/>
</dbReference>
<dbReference type="Pfam" id="PF02309">
    <property type="entry name" value="AUX_IAA"/>
    <property type="match status" value="1"/>
</dbReference>
<evidence type="ECO:0000256" key="11">
    <source>
        <dbReference type="SAM" id="MobiDB-lite"/>
    </source>
</evidence>
<dbReference type="GO" id="GO:0005634">
    <property type="term" value="C:nucleus"/>
    <property type="evidence" value="ECO:0007669"/>
    <property type="project" value="UniProtKB-SubCell"/>
</dbReference>